<evidence type="ECO:0000259" key="6">
    <source>
        <dbReference type="PROSITE" id="PS50928"/>
    </source>
</evidence>
<reference evidence="7 8" key="1">
    <citation type="journal article" date="2015" name="Genome Announc.">
        <title>Genome Assemblies of Three Soil-Associated Devosia species: D. insulae, D. limi, and D. soli.</title>
        <authorList>
            <person name="Hassan Y.I."/>
            <person name="Lepp D."/>
            <person name="Zhou T."/>
        </authorList>
    </citation>
    <scope>NUCLEOTIDE SEQUENCE [LARGE SCALE GENOMIC DNA]</scope>
    <source>
        <strain evidence="7 8">DS-56</strain>
    </source>
</reference>
<keyword evidence="5" id="KW-0813">Transport</keyword>
<dbReference type="InterPro" id="IPR000515">
    <property type="entry name" value="MetI-like"/>
</dbReference>
<comment type="subcellular location">
    <subcellularLocation>
        <location evidence="1 5">Cell membrane</location>
        <topology evidence="1 5">Multi-pass membrane protein</topology>
    </subcellularLocation>
</comment>
<keyword evidence="2 5" id="KW-0812">Transmembrane</keyword>
<evidence type="ECO:0000313" key="7">
    <source>
        <dbReference type="EMBL" id="OEO28823.1"/>
    </source>
</evidence>
<feature type="transmembrane region" description="Helical" evidence="5">
    <location>
        <begin position="88"/>
        <end position="111"/>
    </location>
</feature>
<keyword evidence="4 5" id="KW-0472">Membrane</keyword>
<comment type="caution">
    <text evidence="7">The sequence shown here is derived from an EMBL/GenBank/DDBJ whole genome shotgun (WGS) entry which is preliminary data.</text>
</comment>
<dbReference type="GO" id="GO:0005886">
    <property type="term" value="C:plasma membrane"/>
    <property type="evidence" value="ECO:0007669"/>
    <property type="project" value="UniProtKB-SubCell"/>
</dbReference>
<comment type="similarity">
    <text evidence="5">Belongs to the binding-protein-dependent transport system permease family.</text>
</comment>
<keyword evidence="8" id="KW-1185">Reference proteome</keyword>
<dbReference type="CDD" id="cd06261">
    <property type="entry name" value="TM_PBP2"/>
    <property type="match status" value="1"/>
</dbReference>
<evidence type="ECO:0000256" key="1">
    <source>
        <dbReference type="ARBA" id="ARBA00004651"/>
    </source>
</evidence>
<dbReference type="AlphaFoldDB" id="A0A1E5XJP7"/>
<evidence type="ECO:0000256" key="3">
    <source>
        <dbReference type="ARBA" id="ARBA00022989"/>
    </source>
</evidence>
<dbReference type="SUPFAM" id="SSF161098">
    <property type="entry name" value="MetI-like"/>
    <property type="match status" value="1"/>
</dbReference>
<dbReference type="PROSITE" id="PS50928">
    <property type="entry name" value="ABC_TM1"/>
    <property type="match status" value="1"/>
</dbReference>
<evidence type="ECO:0000256" key="4">
    <source>
        <dbReference type="ARBA" id="ARBA00023136"/>
    </source>
</evidence>
<accession>A0A1E5XJP7</accession>
<feature type="transmembrane region" description="Helical" evidence="5">
    <location>
        <begin position="242"/>
        <end position="271"/>
    </location>
</feature>
<dbReference type="EMBL" id="LAJE02000354">
    <property type="protein sequence ID" value="OEO28823.1"/>
    <property type="molecule type" value="Genomic_DNA"/>
</dbReference>
<gene>
    <name evidence="7" type="ORF">VW23_002855</name>
</gene>
<dbReference type="GO" id="GO:0055085">
    <property type="term" value="P:transmembrane transport"/>
    <property type="evidence" value="ECO:0007669"/>
    <property type="project" value="InterPro"/>
</dbReference>
<sequence length="286" mass="31397">MAYADRDGASARRRWALSRVLIYAVLSLFALVYALPALLVFFNSFRDGEEVFRNGIIAIPESFSFDNYIRAWNDACVSGMCRGLGPNFLNSLIITVPATIATAVIGALNGYVLSKWKFPGSEFIFVMIFLGIFLPSQIALLPWAWIIGQLGLQNNVLGLLLIHTVMGISFATLFFRNFYASVPNEIVKAAQVDGAGFWRIFLRVMLPLSGPIAAVTVIWQFTQIWNEYLYGMVFTSGAQQPITVAIMGVRAGGSAATVMMAIVPPLLVYLIGGKYFVRGLTQGALK</sequence>
<evidence type="ECO:0000256" key="5">
    <source>
        <dbReference type="RuleBase" id="RU363032"/>
    </source>
</evidence>
<dbReference type="PANTHER" id="PTHR43879">
    <property type="entry name" value="ABC TRANSPORTER PERMEASE PROTEIN"/>
    <property type="match status" value="1"/>
</dbReference>
<keyword evidence="3 5" id="KW-1133">Transmembrane helix</keyword>
<name>A0A1E5XJP7_9HYPH</name>
<protein>
    <submittedName>
        <fullName evidence="7">Sugar ABC transporter permease</fullName>
    </submittedName>
</protein>
<dbReference type="PANTHER" id="PTHR43879:SF1">
    <property type="entry name" value="GLUCOSE IMPORT SYSTEM PERMEASE PROTEIN GLCU"/>
    <property type="match status" value="1"/>
</dbReference>
<evidence type="ECO:0000313" key="8">
    <source>
        <dbReference type="Proteomes" id="UP000095463"/>
    </source>
</evidence>
<feature type="transmembrane region" description="Helical" evidence="5">
    <location>
        <begin position="20"/>
        <end position="42"/>
    </location>
</feature>
<feature type="transmembrane region" description="Helical" evidence="5">
    <location>
        <begin position="123"/>
        <end position="145"/>
    </location>
</feature>
<organism evidence="7 8">
    <name type="scientific">Devosia insulae DS-56</name>
    <dbReference type="NCBI Taxonomy" id="1116389"/>
    <lineage>
        <taxon>Bacteria</taxon>
        <taxon>Pseudomonadati</taxon>
        <taxon>Pseudomonadota</taxon>
        <taxon>Alphaproteobacteria</taxon>
        <taxon>Hyphomicrobiales</taxon>
        <taxon>Devosiaceae</taxon>
        <taxon>Devosia</taxon>
    </lineage>
</organism>
<evidence type="ECO:0000256" key="2">
    <source>
        <dbReference type="ARBA" id="ARBA00022692"/>
    </source>
</evidence>
<feature type="domain" description="ABC transmembrane type-1" evidence="6">
    <location>
        <begin position="88"/>
        <end position="272"/>
    </location>
</feature>
<feature type="transmembrane region" description="Helical" evidence="5">
    <location>
        <begin position="157"/>
        <end position="179"/>
    </location>
</feature>
<dbReference type="Proteomes" id="UP000095463">
    <property type="component" value="Unassembled WGS sequence"/>
</dbReference>
<dbReference type="Gene3D" id="1.10.3720.10">
    <property type="entry name" value="MetI-like"/>
    <property type="match status" value="1"/>
</dbReference>
<dbReference type="InterPro" id="IPR035906">
    <property type="entry name" value="MetI-like_sf"/>
</dbReference>
<feature type="transmembrane region" description="Helical" evidence="5">
    <location>
        <begin position="200"/>
        <end position="222"/>
    </location>
</feature>
<dbReference type="Pfam" id="PF00528">
    <property type="entry name" value="BPD_transp_1"/>
    <property type="match status" value="1"/>
</dbReference>
<proteinExistence type="inferred from homology"/>